<dbReference type="Pfam" id="PF00132">
    <property type="entry name" value="Hexapep"/>
    <property type="match status" value="1"/>
</dbReference>
<dbReference type="PANTHER" id="PTHR23416">
    <property type="entry name" value="SIALIC ACID SYNTHASE-RELATED"/>
    <property type="match status" value="1"/>
</dbReference>
<evidence type="ECO:0000256" key="3">
    <source>
        <dbReference type="ARBA" id="ARBA00022737"/>
    </source>
</evidence>
<dbReference type="Proteomes" id="UP000324288">
    <property type="component" value="Chromosome"/>
</dbReference>
<name>A0A0M4LZ36_9ACTN</name>
<dbReference type="SMART" id="SM01266">
    <property type="entry name" value="Mac"/>
    <property type="match status" value="1"/>
</dbReference>
<dbReference type="GO" id="GO:0005829">
    <property type="term" value="C:cytosol"/>
    <property type="evidence" value="ECO:0007669"/>
    <property type="project" value="TreeGrafter"/>
</dbReference>
<evidence type="ECO:0000313" key="6">
    <source>
        <dbReference type="EMBL" id="ALE18907.1"/>
    </source>
</evidence>
<dbReference type="OrthoDB" id="2643438at2"/>
<evidence type="ECO:0000313" key="7">
    <source>
        <dbReference type="EMBL" id="VHO00419.1"/>
    </source>
</evidence>
<feature type="domain" description="Maltose/galactoside acetyltransferase" evidence="5">
    <location>
        <begin position="5"/>
        <end position="60"/>
    </location>
</feature>
<reference evidence="7 9" key="3">
    <citation type="submission" date="2019-04" db="EMBL/GenBank/DDBJ databases">
        <authorList>
            <person name="Seth-Smith MB H."/>
            <person name="Seth-Smith H."/>
        </authorList>
    </citation>
    <scope>NUCLEOTIDE SEQUENCE [LARGE SCALE GENOMIC DNA]</scope>
    <source>
        <strain evidence="7">USB-603019</strain>
    </source>
</reference>
<dbReference type="PROSITE" id="PS00101">
    <property type="entry name" value="HEXAPEP_TRANSFERASES"/>
    <property type="match status" value="1"/>
</dbReference>
<dbReference type="CDD" id="cd03357">
    <property type="entry name" value="LbH_MAT_GAT"/>
    <property type="match status" value="1"/>
</dbReference>
<dbReference type="PANTHER" id="PTHR23416:SF23">
    <property type="entry name" value="ACETYLTRANSFERASE C18B11.09C-RELATED"/>
    <property type="match status" value="1"/>
</dbReference>
<dbReference type="GO" id="GO:0008374">
    <property type="term" value="F:O-acyltransferase activity"/>
    <property type="evidence" value="ECO:0007669"/>
    <property type="project" value="TreeGrafter"/>
</dbReference>
<organism evidence="6 8">
    <name type="scientific">Lawsonella clevelandensis</name>
    <dbReference type="NCBI Taxonomy" id="1528099"/>
    <lineage>
        <taxon>Bacteria</taxon>
        <taxon>Bacillati</taxon>
        <taxon>Actinomycetota</taxon>
        <taxon>Actinomycetes</taxon>
        <taxon>Mycobacteriales</taxon>
        <taxon>Lawsonellaceae</taxon>
        <taxon>Lawsonella</taxon>
    </lineage>
</organism>
<evidence type="ECO:0000256" key="1">
    <source>
        <dbReference type="ARBA" id="ARBA00007274"/>
    </source>
</evidence>
<dbReference type="EMBL" id="LR584267">
    <property type="protein sequence ID" value="VHO00419.1"/>
    <property type="molecule type" value="Genomic_DNA"/>
</dbReference>
<gene>
    <name evidence="6" type="ORF">AL705_03760</name>
    <name evidence="7" type="ORF">LC603019_00741</name>
</gene>
<dbReference type="KEGG" id="cbq:AL705_03760"/>
<dbReference type="PATRIC" id="fig|1528099.3.peg.728"/>
<dbReference type="InterPro" id="IPR051159">
    <property type="entry name" value="Hexapeptide_acetyltransf"/>
</dbReference>
<dbReference type="GeneID" id="84894710"/>
<reference evidence="6" key="2">
    <citation type="journal article" date="2016" name="Int. J. Syst. Evol. Microbiol.">
        <title>Lawsonella clevelandensis gen. nov., sp. nov., a new member of the suborder Corynebacterineae isolated from human abscesses.</title>
        <authorList>
            <person name="Bell M.E."/>
            <person name="Bernard K.A."/>
            <person name="Harrington S.M."/>
            <person name="Patel N.B."/>
            <person name="Tucker T.A."/>
            <person name="Metcalfe M.G."/>
            <person name="McQuiston J.R."/>
        </authorList>
    </citation>
    <scope>NUCLEOTIDE SEQUENCE</scope>
    <source>
        <strain evidence="6">X1698</strain>
    </source>
</reference>
<proteinExistence type="inferred from homology"/>
<dbReference type="EMBL" id="CP012390">
    <property type="protein sequence ID" value="ALE18907.1"/>
    <property type="molecule type" value="Genomic_DNA"/>
</dbReference>
<sequence>MGLHLERMLAGEWYNPAKDPDLADAYMECQRELARFNATGVEEDALRAEILRGLWGEFGEGSVVRQPLVCEFGFNIRVGRGCFVNFDVLFLDTNTVTLGDGVQVGSRVQFVTPIHPVDDVEMRAAGWERSAPIVVGDNVWIAAGVTVCAGVTIEENSVIGAGSVVTRDIPANVLAVGTPCRPVRELHRPGEPGIPMLDA</sequence>
<dbReference type="AlphaFoldDB" id="A0A0M4LZ36"/>
<dbReference type="InterPro" id="IPR024688">
    <property type="entry name" value="Mac_dom"/>
</dbReference>
<dbReference type="Proteomes" id="UP000068137">
    <property type="component" value="Chromosome"/>
</dbReference>
<keyword evidence="3" id="KW-0677">Repeat</keyword>
<dbReference type="InterPro" id="IPR001451">
    <property type="entry name" value="Hexapep"/>
</dbReference>
<dbReference type="Gene3D" id="2.160.10.10">
    <property type="entry name" value="Hexapeptide repeat proteins"/>
    <property type="match status" value="1"/>
</dbReference>
<evidence type="ECO:0000313" key="9">
    <source>
        <dbReference type="Proteomes" id="UP000324288"/>
    </source>
</evidence>
<accession>A0A0M4LZ36</accession>
<reference evidence="6 8" key="1">
    <citation type="journal article" date="2015" name="Genome Announc.">
        <title>Complete Genome Sequences for Two Strains of a Novel Fastidious, Partially Acid-Fast, Gram-Positive Corynebacterineae Bacterium, Derived from Human Clinical Samples.</title>
        <authorList>
            <person name="Nicholson A.C."/>
            <person name="Bell M."/>
            <person name="Humrighouse B.W."/>
            <person name="McQuiston J.R."/>
        </authorList>
    </citation>
    <scope>NUCLEOTIDE SEQUENCE [LARGE SCALE GENOMIC DNA]</scope>
    <source>
        <strain evidence="6 8">X1698</strain>
    </source>
</reference>
<evidence type="ECO:0000313" key="8">
    <source>
        <dbReference type="Proteomes" id="UP000068137"/>
    </source>
</evidence>
<evidence type="ECO:0000256" key="2">
    <source>
        <dbReference type="ARBA" id="ARBA00022679"/>
    </source>
</evidence>
<dbReference type="GO" id="GO:0016407">
    <property type="term" value="F:acetyltransferase activity"/>
    <property type="evidence" value="ECO:0007669"/>
    <property type="project" value="InterPro"/>
</dbReference>
<dbReference type="InterPro" id="IPR018357">
    <property type="entry name" value="Hexapep_transf_CS"/>
</dbReference>
<keyword evidence="9" id="KW-1185">Reference proteome</keyword>
<keyword evidence="2 7" id="KW-0808">Transferase</keyword>
<protein>
    <submittedName>
        <fullName evidence="7">Acetyltransferase</fullName>
    </submittedName>
</protein>
<comment type="similarity">
    <text evidence="1">Belongs to the transferase hexapeptide repeat family.</text>
</comment>
<evidence type="ECO:0000259" key="5">
    <source>
        <dbReference type="SMART" id="SM01266"/>
    </source>
</evidence>
<dbReference type="SUPFAM" id="SSF51161">
    <property type="entry name" value="Trimeric LpxA-like enzymes"/>
    <property type="match status" value="1"/>
</dbReference>
<dbReference type="InterPro" id="IPR011004">
    <property type="entry name" value="Trimer_LpxA-like_sf"/>
</dbReference>
<dbReference type="FunFam" id="2.160.10.10:FF:000025">
    <property type="entry name" value="Hexapeptide-repeat containing-acetyltransferase"/>
    <property type="match status" value="1"/>
</dbReference>
<evidence type="ECO:0000256" key="4">
    <source>
        <dbReference type="ARBA" id="ARBA00023315"/>
    </source>
</evidence>
<dbReference type="RefSeq" id="WP_053961866.1">
    <property type="nucleotide sequence ID" value="NZ_CAJPTR010000066.1"/>
</dbReference>
<dbReference type="STRING" id="1528099.AL705_03760"/>
<dbReference type="Pfam" id="PF12464">
    <property type="entry name" value="Mac"/>
    <property type="match status" value="1"/>
</dbReference>
<keyword evidence="4" id="KW-0012">Acyltransferase</keyword>